<dbReference type="AlphaFoldDB" id="A0A974Y5R5"/>
<dbReference type="InterPro" id="IPR050553">
    <property type="entry name" value="Thioredoxin_ResA/DsbE_sf"/>
</dbReference>
<name>A0A974Y5R5_9RHOO</name>
<evidence type="ECO:0000313" key="7">
    <source>
        <dbReference type="EMBL" id="QRJ65628.1"/>
    </source>
</evidence>
<evidence type="ECO:0000256" key="4">
    <source>
        <dbReference type="ARBA" id="ARBA00023284"/>
    </source>
</evidence>
<keyword evidence="4" id="KW-0676">Redox-active center</keyword>
<dbReference type="GO" id="GO:0016491">
    <property type="term" value="F:oxidoreductase activity"/>
    <property type="evidence" value="ECO:0007669"/>
    <property type="project" value="InterPro"/>
</dbReference>
<dbReference type="Gene3D" id="3.40.30.10">
    <property type="entry name" value="Glutaredoxin"/>
    <property type="match status" value="1"/>
</dbReference>
<feature type="domain" description="Redoxin" evidence="6">
    <location>
        <begin position="42"/>
        <end position="91"/>
    </location>
</feature>
<evidence type="ECO:0000256" key="5">
    <source>
        <dbReference type="SAM" id="MobiDB-lite"/>
    </source>
</evidence>
<keyword evidence="2" id="KW-0201">Cytochrome c-type biogenesis</keyword>
<dbReference type="GO" id="GO:0030313">
    <property type="term" value="C:cell envelope"/>
    <property type="evidence" value="ECO:0007669"/>
    <property type="project" value="UniProtKB-SubCell"/>
</dbReference>
<dbReference type="PANTHER" id="PTHR42852:SF6">
    <property type="entry name" value="THIOL:DISULFIDE INTERCHANGE PROTEIN DSBE"/>
    <property type="match status" value="1"/>
</dbReference>
<dbReference type="Proteomes" id="UP000663444">
    <property type="component" value="Chromosome"/>
</dbReference>
<dbReference type="SUPFAM" id="SSF52833">
    <property type="entry name" value="Thioredoxin-like"/>
    <property type="match status" value="1"/>
</dbReference>
<reference evidence="7" key="1">
    <citation type="submission" date="2020-11" db="EMBL/GenBank/DDBJ databases">
        <title>Azospira restricta DSM 18626 genome sequence.</title>
        <authorList>
            <person name="Moe W.M."/>
        </authorList>
    </citation>
    <scope>NUCLEOTIDE SEQUENCE</scope>
    <source>
        <strain evidence="7">DSM 18626</strain>
    </source>
</reference>
<evidence type="ECO:0000256" key="3">
    <source>
        <dbReference type="ARBA" id="ARBA00023157"/>
    </source>
</evidence>
<protein>
    <submittedName>
        <fullName evidence="7">TlpA family protein disulfide reductase</fullName>
    </submittedName>
</protein>
<dbReference type="Pfam" id="PF08534">
    <property type="entry name" value="Redoxin"/>
    <property type="match status" value="1"/>
</dbReference>
<comment type="subcellular location">
    <subcellularLocation>
        <location evidence="1">Cell envelope</location>
    </subcellularLocation>
</comment>
<dbReference type="PROSITE" id="PS00194">
    <property type="entry name" value="THIOREDOXIN_1"/>
    <property type="match status" value="1"/>
</dbReference>
<proteinExistence type="predicted"/>
<evidence type="ECO:0000313" key="8">
    <source>
        <dbReference type="Proteomes" id="UP000663444"/>
    </source>
</evidence>
<evidence type="ECO:0000256" key="1">
    <source>
        <dbReference type="ARBA" id="ARBA00004196"/>
    </source>
</evidence>
<feature type="region of interest" description="Disordered" evidence="5">
    <location>
        <begin position="118"/>
        <end position="149"/>
    </location>
</feature>
<gene>
    <name evidence="7" type="ORF">IWH25_04415</name>
</gene>
<dbReference type="CDD" id="cd02966">
    <property type="entry name" value="TlpA_like_family"/>
    <property type="match status" value="1"/>
</dbReference>
<evidence type="ECO:0000256" key="2">
    <source>
        <dbReference type="ARBA" id="ARBA00022748"/>
    </source>
</evidence>
<dbReference type="PANTHER" id="PTHR42852">
    <property type="entry name" value="THIOL:DISULFIDE INTERCHANGE PROTEIN DSBE"/>
    <property type="match status" value="1"/>
</dbReference>
<dbReference type="EMBL" id="CP064781">
    <property type="protein sequence ID" value="QRJ65628.1"/>
    <property type="molecule type" value="Genomic_DNA"/>
</dbReference>
<evidence type="ECO:0000259" key="6">
    <source>
        <dbReference type="Pfam" id="PF08534"/>
    </source>
</evidence>
<dbReference type="InterPro" id="IPR013740">
    <property type="entry name" value="Redoxin"/>
</dbReference>
<accession>A0A974Y5R5</accession>
<dbReference type="GO" id="GO:0017004">
    <property type="term" value="P:cytochrome complex assembly"/>
    <property type="evidence" value="ECO:0007669"/>
    <property type="project" value="UniProtKB-KW"/>
</dbReference>
<organism evidence="7 8">
    <name type="scientific">Azospira restricta</name>
    <dbReference type="NCBI Taxonomy" id="404405"/>
    <lineage>
        <taxon>Bacteria</taxon>
        <taxon>Pseudomonadati</taxon>
        <taxon>Pseudomonadota</taxon>
        <taxon>Betaproteobacteria</taxon>
        <taxon>Rhodocyclales</taxon>
        <taxon>Rhodocyclaceae</taxon>
        <taxon>Azospira</taxon>
    </lineage>
</organism>
<sequence length="149" mass="16272">MKPVWALAVPAGVAAVMAAGYYGYGRAAAGDGAGDGGGGSRPLPEIRFQDGSGKPRAMADFRGRVVLLNLWATWCVPCRKENPSLDRLQARLGGPAWMGRSEFVPFADIRTCDERSLHVGQQRRGFRESSTNREPLGRWRRHDAHPQVA</sequence>
<keyword evidence="3" id="KW-1015">Disulfide bond</keyword>
<keyword evidence="8" id="KW-1185">Reference proteome</keyword>
<feature type="compositionally biased region" description="Basic and acidic residues" evidence="5">
    <location>
        <begin position="125"/>
        <end position="137"/>
    </location>
</feature>
<dbReference type="InterPro" id="IPR036249">
    <property type="entry name" value="Thioredoxin-like_sf"/>
</dbReference>
<dbReference type="InterPro" id="IPR017937">
    <property type="entry name" value="Thioredoxin_CS"/>
</dbReference>
<dbReference type="KEGG" id="ares:IWH25_04415"/>